<evidence type="ECO:0000256" key="5">
    <source>
        <dbReference type="ARBA" id="ARBA00023098"/>
    </source>
</evidence>
<dbReference type="OMA" id="GHMPTKA"/>
<dbReference type="EMBL" id="CAEY01001361">
    <property type="status" value="NOT_ANNOTATED_CDS"/>
    <property type="molecule type" value="Genomic_DNA"/>
</dbReference>
<evidence type="ECO:0000256" key="8">
    <source>
        <dbReference type="PIRSR" id="PIRSR000862-1"/>
    </source>
</evidence>
<dbReference type="GO" id="GO:0016788">
    <property type="term" value="F:hydrolase activity, acting on ester bonds"/>
    <property type="evidence" value="ECO:0007669"/>
    <property type="project" value="InterPro"/>
</dbReference>
<keyword evidence="2 9" id="KW-0732">Signal</keyword>
<dbReference type="InterPro" id="IPR006693">
    <property type="entry name" value="AB_hydrolase_lipase"/>
</dbReference>
<feature type="active site" description="Nucleophile" evidence="8">
    <location>
        <position position="196"/>
    </location>
</feature>
<dbReference type="Pfam" id="PF04083">
    <property type="entry name" value="Abhydro_lipase"/>
    <property type="match status" value="1"/>
</dbReference>
<evidence type="ECO:0000256" key="2">
    <source>
        <dbReference type="ARBA" id="ARBA00022729"/>
    </source>
</evidence>
<dbReference type="GO" id="GO:0016042">
    <property type="term" value="P:lipid catabolic process"/>
    <property type="evidence" value="ECO:0007669"/>
    <property type="project" value="UniProtKB-KW"/>
</dbReference>
<evidence type="ECO:0000313" key="11">
    <source>
        <dbReference type="EnsemblMetazoa" id="tetur04g04540.1"/>
    </source>
</evidence>
<evidence type="ECO:0000256" key="3">
    <source>
        <dbReference type="ARBA" id="ARBA00022801"/>
    </source>
</evidence>
<dbReference type="InterPro" id="IPR025483">
    <property type="entry name" value="Lipase_euk"/>
</dbReference>
<keyword evidence="12" id="KW-1185">Reference proteome</keyword>
<sequence length="423" mass="47320">MLNICLFIAIFTKLFVSISGLDATPDWLYSSDPDCGLSPCQLIESRNFICEQHYVTTDDGYIINVQRVVNPILKAAGKKTIKPVVLQHGLFGSSVHFLVNSAGGFAADWTNGTGSVDITTEGRNLAYFLSNFGYDVWMPNSRGNKFSRNHTNLNPKKDPSFWRISFDEMIAYDSPAVIDYILQKTGFENLAWVGHSQGTLLIFGLLSEKPEYADKIKPFIAMAPIAHVTHITSPIRYLTEIPGLMDFFYVAGGELTAPQVLLDLMAEQVCGQQVVQPACGNLLFLVCGYDAEQFNFTRVPVYYSQGLGGTSAWNLLHFGQNIVNKGFLKFDYGALINYQRYGTFEPPAYDLGAITSQNIILMGSANDVFADPTDVETLRKSLKVPFTEYRIADQQFSHLDFIWAKNVVDQVHKPMLDMLKKFQ</sequence>
<feature type="active site" description="Charge relay system" evidence="8">
    <location>
        <position position="398"/>
    </location>
</feature>
<accession>T1K2C5</accession>
<feature type="active site" description="Charge relay system" evidence="8">
    <location>
        <position position="367"/>
    </location>
</feature>
<dbReference type="KEGG" id="tut:107360085"/>
<evidence type="ECO:0000256" key="6">
    <source>
        <dbReference type="ARBA" id="ARBA00023180"/>
    </source>
</evidence>
<feature type="chain" id="PRO_5004590978" description="Lipase" evidence="9">
    <location>
        <begin position="21"/>
        <end position="423"/>
    </location>
</feature>
<feature type="signal peptide" evidence="9">
    <location>
        <begin position="1"/>
        <end position="20"/>
    </location>
</feature>
<keyword evidence="5" id="KW-0443">Lipid metabolism</keyword>
<name>T1K2C5_TETUR</name>
<comment type="similarity">
    <text evidence="1 7">Belongs to the AB hydrolase superfamily. Lipase family.</text>
</comment>
<reference evidence="12" key="1">
    <citation type="submission" date="2011-08" db="EMBL/GenBank/DDBJ databases">
        <authorList>
            <person name="Rombauts S."/>
        </authorList>
    </citation>
    <scope>NUCLEOTIDE SEQUENCE</scope>
    <source>
        <strain evidence="12">London</strain>
    </source>
</reference>
<dbReference type="HOGENOM" id="CLU_010974_0_0_1"/>
<reference evidence="11" key="2">
    <citation type="submission" date="2015-06" db="UniProtKB">
        <authorList>
            <consortium name="EnsemblMetazoa"/>
        </authorList>
    </citation>
    <scope>IDENTIFICATION</scope>
</reference>
<keyword evidence="4 7" id="KW-0442">Lipid degradation</keyword>
<dbReference type="FunFam" id="3.40.50.1820:FF:000057">
    <property type="entry name" value="Lipase"/>
    <property type="match status" value="1"/>
</dbReference>
<dbReference type="Proteomes" id="UP000015104">
    <property type="component" value="Unassembled WGS sequence"/>
</dbReference>
<evidence type="ECO:0000259" key="10">
    <source>
        <dbReference type="Pfam" id="PF04083"/>
    </source>
</evidence>
<evidence type="ECO:0000313" key="12">
    <source>
        <dbReference type="Proteomes" id="UP000015104"/>
    </source>
</evidence>
<protein>
    <recommendedName>
        <fullName evidence="7">Lipase</fullName>
    </recommendedName>
</protein>
<keyword evidence="6" id="KW-0325">Glycoprotein</keyword>
<evidence type="ECO:0000256" key="1">
    <source>
        <dbReference type="ARBA" id="ARBA00010701"/>
    </source>
</evidence>
<dbReference type="SUPFAM" id="SSF53474">
    <property type="entry name" value="alpha/beta-Hydrolases"/>
    <property type="match status" value="1"/>
</dbReference>
<dbReference type="AlphaFoldDB" id="T1K2C5"/>
<dbReference type="PANTHER" id="PTHR11005">
    <property type="entry name" value="LYSOSOMAL ACID LIPASE-RELATED"/>
    <property type="match status" value="1"/>
</dbReference>
<gene>
    <name evidence="11" type="primary">107360085</name>
</gene>
<dbReference type="PIRSF" id="PIRSF000862">
    <property type="entry name" value="Steryl_ester_lip"/>
    <property type="match status" value="1"/>
</dbReference>
<organism evidence="11 12">
    <name type="scientific">Tetranychus urticae</name>
    <name type="common">Two-spotted spider mite</name>
    <dbReference type="NCBI Taxonomy" id="32264"/>
    <lineage>
        <taxon>Eukaryota</taxon>
        <taxon>Metazoa</taxon>
        <taxon>Ecdysozoa</taxon>
        <taxon>Arthropoda</taxon>
        <taxon>Chelicerata</taxon>
        <taxon>Arachnida</taxon>
        <taxon>Acari</taxon>
        <taxon>Acariformes</taxon>
        <taxon>Trombidiformes</taxon>
        <taxon>Prostigmata</taxon>
        <taxon>Eleutherengona</taxon>
        <taxon>Raphignathae</taxon>
        <taxon>Tetranychoidea</taxon>
        <taxon>Tetranychidae</taxon>
        <taxon>Tetranychus</taxon>
    </lineage>
</organism>
<keyword evidence="3 7" id="KW-0378">Hydrolase</keyword>
<proteinExistence type="inferred from homology"/>
<dbReference type="OrthoDB" id="7958685at2759"/>
<dbReference type="InterPro" id="IPR029058">
    <property type="entry name" value="AB_hydrolase_fold"/>
</dbReference>
<dbReference type="EnsemblMetazoa" id="tetur04g04540.1">
    <property type="protein sequence ID" value="tetur04g04540.1"/>
    <property type="gene ID" value="tetur04g04540"/>
</dbReference>
<evidence type="ECO:0000256" key="4">
    <source>
        <dbReference type="ARBA" id="ARBA00022963"/>
    </source>
</evidence>
<evidence type="ECO:0000256" key="7">
    <source>
        <dbReference type="PIRNR" id="PIRNR000862"/>
    </source>
</evidence>
<feature type="domain" description="Partial AB-hydrolase lipase" evidence="10">
    <location>
        <begin position="41"/>
        <end position="100"/>
    </location>
</feature>
<evidence type="ECO:0000256" key="9">
    <source>
        <dbReference type="SAM" id="SignalP"/>
    </source>
</evidence>
<dbReference type="eggNOG" id="KOG2624">
    <property type="taxonomic scope" value="Eukaryota"/>
</dbReference>
<dbReference type="Gene3D" id="3.40.50.1820">
    <property type="entry name" value="alpha/beta hydrolase"/>
    <property type="match status" value="1"/>
</dbReference>